<evidence type="ECO:0000256" key="1">
    <source>
        <dbReference type="ARBA" id="ARBA00004651"/>
    </source>
</evidence>
<evidence type="ECO:0000256" key="2">
    <source>
        <dbReference type="ARBA" id="ARBA00007362"/>
    </source>
</evidence>
<keyword evidence="7 8" id="KW-0472">Membrane</keyword>
<dbReference type="InterPro" id="IPR000620">
    <property type="entry name" value="EamA_dom"/>
</dbReference>
<feature type="transmembrane region" description="Helical" evidence="8">
    <location>
        <begin position="155"/>
        <end position="171"/>
    </location>
</feature>
<evidence type="ECO:0000256" key="5">
    <source>
        <dbReference type="ARBA" id="ARBA00022692"/>
    </source>
</evidence>
<keyword evidence="3" id="KW-0813">Transport</keyword>
<keyword evidence="6 8" id="KW-1133">Transmembrane helix</keyword>
<keyword evidence="5 8" id="KW-0812">Transmembrane</keyword>
<feature type="transmembrane region" description="Helical" evidence="8">
    <location>
        <begin position="277"/>
        <end position="295"/>
    </location>
</feature>
<comment type="similarity">
    <text evidence="2">Belongs to the EamA transporter family.</text>
</comment>
<feature type="transmembrane region" description="Helical" evidence="8">
    <location>
        <begin position="12"/>
        <end position="31"/>
    </location>
</feature>
<dbReference type="PANTHER" id="PTHR22911:SF137">
    <property type="entry name" value="SOLUTE CARRIER FAMILY 35 MEMBER G2-RELATED"/>
    <property type="match status" value="1"/>
</dbReference>
<dbReference type="InterPro" id="IPR037185">
    <property type="entry name" value="EmrE-like"/>
</dbReference>
<dbReference type="Proteomes" id="UP000244910">
    <property type="component" value="Chromosome"/>
</dbReference>
<dbReference type="NCBIfam" id="TIGR00688">
    <property type="entry name" value="rarD"/>
    <property type="match status" value="1"/>
</dbReference>
<evidence type="ECO:0000313" key="11">
    <source>
        <dbReference type="Proteomes" id="UP000244910"/>
    </source>
</evidence>
<evidence type="ECO:0000259" key="9">
    <source>
        <dbReference type="Pfam" id="PF00892"/>
    </source>
</evidence>
<dbReference type="InterPro" id="IPR004626">
    <property type="entry name" value="RarD"/>
</dbReference>
<feature type="transmembrane region" description="Helical" evidence="8">
    <location>
        <begin position="76"/>
        <end position="96"/>
    </location>
</feature>
<dbReference type="Pfam" id="PF00892">
    <property type="entry name" value="EamA"/>
    <property type="match status" value="2"/>
</dbReference>
<proteinExistence type="inferred from homology"/>
<feature type="transmembrane region" description="Helical" evidence="8">
    <location>
        <begin position="108"/>
        <end position="125"/>
    </location>
</feature>
<dbReference type="KEGG" id="cdrk:B9W14_03025"/>
<dbReference type="PANTHER" id="PTHR22911">
    <property type="entry name" value="ACYL-MALONYL CONDENSING ENZYME-RELATED"/>
    <property type="match status" value="1"/>
</dbReference>
<feature type="transmembrane region" description="Helical" evidence="8">
    <location>
        <begin position="245"/>
        <end position="265"/>
    </location>
</feature>
<keyword evidence="4" id="KW-1003">Cell membrane</keyword>
<dbReference type="SUPFAM" id="SSF103481">
    <property type="entry name" value="Multidrug resistance efflux transporter EmrE"/>
    <property type="match status" value="2"/>
</dbReference>
<feature type="transmembrane region" description="Helical" evidence="8">
    <location>
        <begin position="132"/>
        <end position="149"/>
    </location>
</feature>
<feature type="transmembrane region" description="Helical" evidence="8">
    <location>
        <begin position="43"/>
        <end position="64"/>
    </location>
</feature>
<evidence type="ECO:0000256" key="3">
    <source>
        <dbReference type="ARBA" id="ARBA00022448"/>
    </source>
</evidence>
<evidence type="ECO:0000256" key="4">
    <source>
        <dbReference type="ARBA" id="ARBA00022475"/>
    </source>
</evidence>
<feature type="transmembrane region" description="Helical" evidence="8">
    <location>
        <begin position="183"/>
        <end position="200"/>
    </location>
</feature>
<comment type="subcellular location">
    <subcellularLocation>
        <location evidence="1">Cell membrane</location>
        <topology evidence="1">Multi-pass membrane protein</topology>
    </subcellularLocation>
</comment>
<gene>
    <name evidence="10" type="ORF">B9W14_03025</name>
</gene>
<feature type="domain" description="EamA" evidence="9">
    <location>
        <begin position="12"/>
        <end position="148"/>
    </location>
</feature>
<keyword evidence="11" id="KW-1185">Reference proteome</keyword>
<organism evidence="10 11">
    <name type="scientific">Clostridium drakei</name>
    <dbReference type="NCBI Taxonomy" id="332101"/>
    <lineage>
        <taxon>Bacteria</taxon>
        <taxon>Bacillati</taxon>
        <taxon>Bacillota</taxon>
        <taxon>Clostridia</taxon>
        <taxon>Eubacteriales</taxon>
        <taxon>Clostridiaceae</taxon>
        <taxon>Clostridium</taxon>
    </lineage>
</organism>
<dbReference type="RefSeq" id="WP_032079020.1">
    <property type="nucleotide sequence ID" value="NZ_CP020953.1"/>
</dbReference>
<name>A0A2U8DLQ4_9CLOT</name>
<protein>
    <submittedName>
        <fullName evidence="10">Protein RarD</fullName>
    </submittedName>
</protein>
<evidence type="ECO:0000256" key="6">
    <source>
        <dbReference type="ARBA" id="ARBA00022989"/>
    </source>
</evidence>
<dbReference type="GO" id="GO:0005886">
    <property type="term" value="C:plasma membrane"/>
    <property type="evidence" value="ECO:0007669"/>
    <property type="project" value="UniProtKB-SubCell"/>
</dbReference>
<feature type="domain" description="EamA" evidence="9">
    <location>
        <begin position="159"/>
        <end position="288"/>
    </location>
</feature>
<evidence type="ECO:0000313" key="10">
    <source>
        <dbReference type="EMBL" id="AWI03498.1"/>
    </source>
</evidence>
<dbReference type="AlphaFoldDB" id="A0A2U8DLQ4"/>
<accession>A0A2U8DLQ4</accession>
<dbReference type="OrthoDB" id="369870at2"/>
<evidence type="ECO:0000256" key="7">
    <source>
        <dbReference type="ARBA" id="ARBA00023136"/>
    </source>
</evidence>
<sequence length="300" mass="34161">MKNSLYKCNKRIGIFYSAAASTIWGFLPLYWKLLRKIPADELLAHRIIWSFVFVILVLTFTKKLRVFIKQFSDKKTILLISICSVLISINWFIYIWAVNSNHVIEASMGYYINPLISVLLGVIIFKEKLNFYQKVSLVFAATGVLFIIIEYGKIPWISIMLAISFASYGLFKKMVTIESIIGIALETLIMTPISLIYIIFKQINGLGYLSMINLQTMCLLLSSGIATVIPLLLFAKGAKRIELSVIGFLQYISPTISLILGIFLFHEEFTNYDIVSFGLIWIALIIFSLSNFFTVQNNHS</sequence>
<evidence type="ECO:0000256" key="8">
    <source>
        <dbReference type="SAM" id="Phobius"/>
    </source>
</evidence>
<reference evidence="11" key="1">
    <citation type="submission" date="2017-04" db="EMBL/GenBank/DDBJ databases">
        <authorList>
            <person name="Song Y."/>
            <person name="Cho B.-K."/>
        </authorList>
    </citation>
    <scope>NUCLEOTIDE SEQUENCE [LARGE SCALE GENOMIC DNA]</scope>
    <source>
        <strain evidence="11">SL1</strain>
    </source>
</reference>
<feature type="transmembrane region" description="Helical" evidence="8">
    <location>
        <begin position="212"/>
        <end position="233"/>
    </location>
</feature>
<dbReference type="EMBL" id="CP020953">
    <property type="protein sequence ID" value="AWI03498.1"/>
    <property type="molecule type" value="Genomic_DNA"/>
</dbReference>